<feature type="region of interest" description="Disordered" evidence="4">
    <location>
        <begin position="1"/>
        <end position="52"/>
    </location>
</feature>
<evidence type="ECO:0000256" key="2">
    <source>
        <dbReference type="ARBA" id="ARBA00010849"/>
    </source>
</evidence>
<evidence type="ECO:0000313" key="6">
    <source>
        <dbReference type="Proteomes" id="UP000037122"/>
    </source>
</evidence>
<evidence type="ECO:0008006" key="7">
    <source>
        <dbReference type="Google" id="ProtNLM"/>
    </source>
</evidence>
<name>A0A0L0P0R3_CANAR</name>
<dbReference type="InterPro" id="IPR007858">
    <property type="entry name" value="Dpy-30_motif"/>
</dbReference>
<dbReference type="Pfam" id="PF05186">
    <property type="entry name" value="Dpy-30"/>
    <property type="match status" value="1"/>
</dbReference>
<feature type="compositionally biased region" description="Polar residues" evidence="4">
    <location>
        <begin position="1"/>
        <end position="17"/>
    </location>
</feature>
<gene>
    <name evidence="5" type="ORF">QG37_03300</name>
</gene>
<dbReference type="EMBL" id="LGST01000021">
    <property type="protein sequence ID" value="KND99874.1"/>
    <property type="molecule type" value="Genomic_DNA"/>
</dbReference>
<dbReference type="VEuPathDB" id="FungiDB:B9J08_000531"/>
<evidence type="ECO:0000256" key="1">
    <source>
        <dbReference type="ARBA" id="ARBA00004123"/>
    </source>
</evidence>
<dbReference type="AlphaFoldDB" id="A0A0L0P0R3"/>
<proteinExistence type="inferred from homology"/>
<dbReference type="GO" id="GO:0005634">
    <property type="term" value="C:nucleus"/>
    <property type="evidence" value="ECO:0007669"/>
    <property type="project" value="UniProtKB-SubCell"/>
</dbReference>
<comment type="subcellular location">
    <subcellularLocation>
        <location evidence="1">Nucleus</location>
    </subcellularLocation>
</comment>
<protein>
    <recommendedName>
        <fullName evidence="7">COMPASS component SDC1</fullName>
    </recommendedName>
</protein>
<keyword evidence="3" id="KW-0539">Nucleus</keyword>
<accession>A0A0L0P0R3</accession>
<evidence type="ECO:0000256" key="4">
    <source>
        <dbReference type="SAM" id="MobiDB-lite"/>
    </source>
</evidence>
<dbReference type="VEuPathDB" id="FungiDB:CJI97_000533"/>
<organism evidence="5 6">
    <name type="scientific">Candidozyma auris</name>
    <name type="common">Yeast</name>
    <name type="synonym">Candida auris</name>
    <dbReference type="NCBI Taxonomy" id="498019"/>
    <lineage>
        <taxon>Eukaryota</taxon>
        <taxon>Fungi</taxon>
        <taxon>Dikarya</taxon>
        <taxon>Ascomycota</taxon>
        <taxon>Saccharomycotina</taxon>
        <taxon>Pichiomycetes</taxon>
        <taxon>Metschnikowiaceae</taxon>
        <taxon>Candidozyma</taxon>
    </lineage>
</organism>
<dbReference type="VEuPathDB" id="FungiDB:CJI96_0003564"/>
<comment type="caution">
    <text evidence="5">The sequence shown here is derived from an EMBL/GenBank/DDBJ whole genome shotgun (WGS) entry which is preliminary data.</text>
</comment>
<dbReference type="VEuPathDB" id="FungiDB:CJJ07_004023"/>
<evidence type="ECO:0000256" key="3">
    <source>
        <dbReference type="ARBA" id="ARBA00023242"/>
    </source>
</evidence>
<dbReference type="Gene3D" id="1.20.890.10">
    <property type="entry name" value="cAMP-dependent protein kinase regulatory subunit, dimerization-anchoring domain"/>
    <property type="match status" value="1"/>
</dbReference>
<dbReference type="VEuPathDB" id="FungiDB:CJJ09_002496"/>
<dbReference type="CDD" id="cd22965">
    <property type="entry name" value="DD_DPY30_SDC1"/>
    <property type="match status" value="1"/>
</dbReference>
<dbReference type="Proteomes" id="UP000037122">
    <property type="component" value="Unassembled WGS sequence"/>
</dbReference>
<evidence type="ECO:0000313" key="5">
    <source>
        <dbReference type="EMBL" id="KND99874.1"/>
    </source>
</evidence>
<dbReference type="InterPro" id="IPR049629">
    <property type="entry name" value="DPY30_SDC1_DD"/>
</dbReference>
<reference evidence="6" key="1">
    <citation type="journal article" date="2015" name="BMC Genomics">
        <title>Draft genome of a commonly misdiagnosed multidrug resistant pathogen Candida auris.</title>
        <authorList>
            <person name="Chatterjee S."/>
            <person name="Alampalli S.V."/>
            <person name="Nageshan R.K."/>
            <person name="Chettiar S.T."/>
            <person name="Joshi S."/>
            <person name="Tatu U.S."/>
        </authorList>
    </citation>
    <scope>NUCLEOTIDE SEQUENCE [LARGE SCALE GENOMIC DNA]</scope>
    <source>
        <strain evidence="6">6684</strain>
    </source>
</reference>
<dbReference type="VEuPathDB" id="FungiDB:QG37_03300"/>
<comment type="similarity">
    <text evidence="2">Belongs to the dpy-30 family.</text>
</comment>
<feature type="compositionally biased region" description="Basic and acidic residues" evidence="4">
    <location>
        <begin position="25"/>
        <end position="52"/>
    </location>
</feature>
<sequence length="116" mass="12647">MSASDPISENGVLNNSVAPELSSIDLKREESPPVKKIKTEEASIPKHTEPPVHEIVGGSSIRQYLNKHLTQHLLEGLKQVGKDKPEDPLLALGKFLIQRSEDLKGECNKDAEGNAS</sequence>